<dbReference type="RefSeq" id="WP_101816081.1">
    <property type="nucleotide sequence ID" value="NZ_PJZF01000007.1"/>
</dbReference>
<reference evidence="4 5" key="1">
    <citation type="submission" date="2017-12" db="EMBL/GenBank/DDBJ databases">
        <title>Characterization of six clinical isolates of Enterochimera gen. nov., a novel genus of the Yersiniaciae family and the three species Enterochimera arupensis sp. nov., Enterochimera coloradensis sp. nov, and Enterochimera californica sp. nov.</title>
        <authorList>
            <person name="Rossi A."/>
            <person name="Fisher M."/>
        </authorList>
    </citation>
    <scope>NUCLEOTIDE SEQUENCE [LARGE SCALE GENOMIC DNA]</scope>
    <source>
        <strain evidence="5">2015-Iso6</strain>
    </source>
</reference>
<evidence type="ECO:0000313" key="4">
    <source>
        <dbReference type="EMBL" id="PLR37350.1"/>
    </source>
</evidence>
<evidence type="ECO:0000256" key="1">
    <source>
        <dbReference type="ARBA" id="ARBA00010990"/>
    </source>
</evidence>
<sequence>MRHRLIVGHTGALCREAAHWLPPSVRAAMPQPQRLAGRVLLSRALNRPLPPLLIAESGKPCFAEPSLPAFSLSHSGQTVALLLSSGGEVGCDIEQVRARPRFAALAAQSFSPACCHWLRRQRDPLAAFWQLWTVHEAVLKQQGRSVWAMRDLHLSLPHLAPAGLVTHTFCLDGCRIALCARQPFTALKIERL</sequence>
<dbReference type="EMBL" id="PJZF01000007">
    <property type="protein sequence ID" value="PLR37350.1"/>
    <property type="molecule type" value="Genomic_DNA"/>
</dbReference>
<dbReference type="GO" id="GO:0000287">
    <property type="term" value="F:magnesium ion binding"/>
    <property type="evidence" value="ECO:0007669"/>
    <property type="project" value="InterPro"/>
</dbReference>
<dbReference type="GO" id="GO:0008897">
    <property type="term" value="F:holo-[acyl-carrier-protein] synthase activity"/>
    <property type="evidence" value="ECO:0007669"/>
    <property type="project" value="InterPro"/>
</dbReference>
<dbReference type="Proteomes" id="UP000234240">
    <property type="component" value="Unassembled WGS sequence"/>
</dbReference>
<keyword evidence="2" id="KW-0808">Transferase</keyword>
<proteinExistence type="inferred from homology"/>
<evidence type="ECO:0000259" key="3">
    <source>
        <dbReference type="Pfam" id="PF01648"/>
    </source>
</evidence>
<dbReference type="InterPro" id="IPR037143">
    <property type="entry name" value="4-PPantetheinyl_Trfase_dom_sf"/>
</dbReference>
<organism evidence="4 5">
    <name type="scientific">Chimaeribacter californicus</name>
    <dbReference type="NCBI Taxonomy" id="2060067"/>
    <lineage>
        <taxon>Bacteria</taxon>
        <taxon>Pseudomonadati</taxon>
        <taxon>Pseudomonadota</taxon>
        <taxon>Gammaproteobacteria</taxon>
        <taxon>Enterobacterales</taxon>
        <taxon>Yersiniaceae</taxon>
        <taxon>Chimaeribacter</taxon>
    </lineage>
</organism>
<dbReference type="GO" id="GO:0019878">
    <property type="term" value="P:lysine biosynthetic process via aminoadipic acid"/>
    <property type="evidence" value="ECO:0007669"/>
    <property type="project" value="TreeGrafter"/>
</dbReference>
<dbReference type="AlphaFoldDB" id="A0A2N5E784"/>
<keyword evidence="5" id="KW-1185">Reference proteome</keyword>
<dbReference type="InterPro" id="IPR008278">
    <property type="entry name" value="4-PPantetheinyl_Trfase_dom"/>
</dbReference>
<protein>
    <recommendedName>
        <fullName evidence="3">4'-phosphopantetheinyl transferase domain-containing protein</fullName>
    </recommendedName>
</protein>
<comment type="similarity">
    <text evidence="1">Belongs to the P-Pant transferase superfamily. Gsp/Sfp/HetI/AcpT family.</text>
</comment>
<dbReference type="PANTHER" id="PTHR12215">
    <property type="entry name" value="PHOSPHOPANTETHEINE TRANSFERASE"/>
    <property type="match status" value="1"/>
</dbReference>
<gene>
    <name evidence="4" type="ORF">CYR55_10455</name>
</gene>
<dbReference type="SUPFAM" id="SSF56214">
    <property type="entry name" value="4'-phosphopantetheinyl transferase"/>
    <property type="match status" value="2"/>
</dbReference>
<dbReference type="InterPro" id="IPR050559">
    <property type="entry name" value="P-Pant_transferase_sf"/>
</dbReference>
<accession>A0A2N5E784</accession>
<evidence type="ECO:0000256" key="2">
    <source>
        <dbReference type="ARBA" id="ARBA00022679"/>
    </source>
</evidence>
<comment type="caution">
    <text evidence="4">The sequence shown here is derived from an EMBL/GenBank/DDBJ whole genome shotgun (WGS) entry which is preliminary data.</text>
</comment>
<name>A0A2N5E784_9GAMM</name>
<dbReference type="PANTHER" id="PTHR12215:SF10">
    <property type="entry name" value="L-AMINOADIPATE-SEMIALDEHYDE DEHYDROGENASE-PHOSPHOPANTETHEINYL TRANSFERASE"/>
    <property type="match status" value="1"/>
</dbReference>
<feature type="domain" description="4'-phosphopantetheinyl transferase" evidence="3">
    <location>
        <begin position="89"/>
        <end position="156"/>
    </location>
</feature>
<dbReference type="Pfam" id="PF01648">
    <property type="entry name" value="ACPS"/>
    <property type="match status" value="1"/>
</dbReference>
<dbReference type="OrthoDB" id="9808281at2"/>
<dbReference type="GO" id="GO:0005829">
    <property type="term" value="C:cytosol"/>
    <property type="evidence" value="ECO:0007669"/>
    <property type="project" value="TreeGrafter"/>
</dbReference>
<evidence type="ECO:0000313" key="5">
    <source>
        <dbReference type="Proteomes" id="UP000234240"/>
    </source>
</evidence>
<dbReference type="Gene3D" id="3.90.470.20">
    <property type="entry name" value="4'-phosphopantetheinyl transferase domain"/>
    <property type="match status" value="1"/>
</dbReference>